<dbReference type="HAMAP" id="MF_00440">
    <property type="entry name" value="NrdR"/>
    <property type="match status" value="1"/>
</dbReference>
<evidence type="ECO:0000256" key="1">
    <source>
        <dbReference type="ARBA" id="ARBA00022491"/>
    </source>
</evidence>
<dbReference type="GO" id="GO:0003677">
    <property type="term" value="F:DNA binding"/>
    <property type="evidence" value="ECO:0007669"/>
    <property type="project" value="UniProtKB-KW"/>
</dbReference>
<name>A0A1W1UWN7_PEPAS</name>
<comment type="cofactor">
    <cofactor evidence="8">
        <name>Zn(2+)</name>
        <dbReference type="ChEBI" id="CHEBI:29105"/>
    </cofactor>
    <text evidence="8">Binds 1 zinc ion.</text>
</comment>
<dbReference type="PANTHER" id="PTHR30455:SF2">
    <property type="entry name" value="TRANSCRIPTIONAL REPRESSOR NRDR"/>
    <property type="match status" value="1"/>
</dbReference>
<feature type="domain" description="ATP-cone" evidence="9">
    <location>
        <begin position="49"/>
        <end position="139"/>
    </location>
</feature>
<dbReference type="AlphaFoldDB" id="A0A1W1UWN7"/>
<proteinExistence type="inferred from homology"/>
<comment type="similarity">
    <text evidence="8">Belongs to the NrdR family.</text>
</comment>
<dbReference type="InterPro" id="IPR003796">
    <property type="entry name" value="RNR_NrdR-like"/>
</dbReference>
<evidence type="ECO:0000256" key="3">
    <source>
        <dbReference type="ARBA" id="ARBA00022833"/>
    </source>
</evidence>
<comment type="function">
    <text evidence="8">Negatively regulates transcription of bacterial ribonucleotide reductase nrd genes and operons by binding to NrdR-boxes.</text>
</comment>
<evidence type="ECO:0000256" key="6">
    <source>
        <dbReference type="ARBA" id="ARBA00023125"/>
    </source>
</evidence>
<dbReference type="InterPro" id="IPR055173">
    <property type="entry name" value="NrdR-like_N"/>
</dbReference>
<protein>
    <recommendedName>
        <fullName evidence="8">Transcriptional repressor NrdR</fullName>
    </recommendedName>
</protein>
<keyword evidence="7 8" id="KW-0804">Transcription</keyword>
<organism evidence="10 11">
    <name type="scientific">Peptoniphilus asaccharolyticus DSM 20463</name>
    <dbReference type="NCBI Taxonomy" id="573058"/>
    <lineage>
        <taxon>Bacteria</taxon>
        <taxon>Bacillati</taxon>
        <taxon>Bacillota</taxon>
        <taxon>Tissierellia</taxon>
        <taxon>Tissierellales</taxon>
        <taxon>Peptoniphilaceae</taxon>
        <taxon>Peptoniphilus</taxon>
    </lineage>
</organism>
<dbReference type="GO" id="GO:0008270">
    <property type="term" value="F:zinc ion binding"/>
    <property type="evidence" value="ECO:0007669"/>
    <property type="project" value="UniProtKB-UniRule"/>
</dbReference>
<dbReference type="OrthoDB" id="9807461at2"/>
<dbReference type="Proteomes" id="UP000192368">
    <property type="component" value="Unassembled WGS sequence"/>
</dbReference>
<evidence type="ECO:0000256" key="5">
    <source>
        <dbReference type="ARBA" id="ARBA00023015"/>
    </source>
</evidence>
<evidence type="ECO:0000313" key="11">
    <source>
        <dbReference type="Proteomes" id="UP000192368"/>
    </source>
</evidence>
<keyword evidence="5 8" id="KW-0805">Transcription regulation</keyword>
<reference evidence="11" key="1">
    <citation type="submission" date="2017-04" db="EMBL/GenBank/DDBJ databases">
        <authorList>
            <person name="Varghese N."/>
            <person name="Submissions S."/>
        </authorList>
    </citation>
    <scope>NUCLEOTIDE SEQUENCE [LARGE SCALE GENOMIC DNA]</scope>
    <source>
        <strain evidence="11">DSM 20463</strain>
    </source>
</reference>
<dbReference type="PROSITE" id="PS51161">
    <property type="entry name" value="ATP_CONE"/>
    <property type="match status" value="1"/>
</dbReference>
<feature type="zinc finger region" evidence="8">
    <location>
        <begin position="3"/>
        <end position="34"/>
    </location>
</feature>
<keyword evidence="1 8" id="KW-0678">Repressor</keyword>
<keyword evidence="8" id="KW-0863">Zinc-finger</keyword>
<keyword evidence="4 8" id="KW-0067">ATP-binding</keyword>
<dbReference type="RefSeq" id="WP_084230435.1">
    <property type="nucleotide sequence ID" value="NZ_FWWR01000009.1"/>
</dbReference>
<evidence type="ECO:0000259" key="9">
    <source>
        <dbReference type="PROSITE" id="PS51161"/>
    </source>
</evidence>
<dbReference type="GO" id="GO:0045892">
    <property type="term" value="P:negative regulation of DNA-templated transcription"/>
    <property type="evidence" value="ECO:0007669"/>
    <property type="project" value="UniProtKB-UniRule"/>
</dbReference>
<dbReference type="NCBIfam" id="TIGR00244">
    <property type="entry name" value="transcriptional regulator NrdR"/>
    <property type="match status" value="1"/>
</dbReference>
<evidence type="ECO:0000256" key="4">
    <source>
        <dbReference type="ARBA" id="ARBA00022840"/>
    </source>
</evidence>
<dbReference type="Pfam" id="PF03477">
    <property type="entry name" value="ATP-cone"/>
    <property type="match status" value="1"/>
</dbReference>
<evidence type="ECO:0000256" key="7">
    <source>
        <dbReference type="ARBA" id="ARBA00023163"/>
    </source>
</evidence>
<keyword evidence="3 8" id="KW-0862">Zinc</keyword>
<keyword evidence="2 8" id="KW-0547">Nucleotide-binding</keyword>
<keyword evidence="8" id="KW-0479">Metal-binding</keyword>
<keyword evidence="11" id="KW-1185">Reference proteome</keyword>
<evidence type="ECO:0000256" key="2">
    <source>
        <dbReference type="ARBA" id="ARBA00022741"/>
    </source>
</evidence>
<keyword evidence="6 8" id="KW-0238">DNA-binding</keyword>
<evidence type="ECO:0000313" key="10">
    <source>
        <dbReference type="EMBL" id="SMB85446.1"/>
    </source>
</evidence>
<accession>A0A1W1UWN7</accession>
<dbReference type="PANTHER" id="PTHR30455">
    <property type="entry name" value="TRANSCRIPTIONAL REPRESSOR NRDR"/>
    <property type="match status" value="1"/>
</dbReference>
<dbReference type="Pfam" id="PF22811">
    <property type="entry name" value="Zn_ribbon_NrdR"/>
    <property type="match status" value="1"/>
</dbReference>
<dbReference type="STRING" id="573058.SAMN00017477_0788"/>
<dbReference type="GO" id="GO:0005524">
    <property type="term" value="F:ATP binding"/>
    <property type="evidence" value="ECO:0007669"/>
    <property type="project" value="UniProtKB-UniRule"/>
</dbReference>
<dbReference type="InterPro" id="IPR005144">
    <property type="entry name" value="ATP-cone_dom"/>
</dbReference>
<sequence>MKCPYCGYTDSKVLDSRPTDEGNAIRRRRECNQCKNRFTTYEKVEETPVMVIKKDGTREAFDSLKIIKGMIKSVEKRPVSIEDIEKAAWNIEREVHSSFKGEVTSNEIGEMVMKELKDLDEVSYIRFASVYRQFKDVESFFKELEEMIKSRK</sequence>
<dbReference type="EMBL" id="FWWR01000009">
    <property type="protein sequence ID" value="SMB85446.1"/>
    <property type="molecule type" value="Genomic_DNA"/>
</dbReference>
<gene>
    <name evidence="8" type="primary">nrdR</name>
    <name evidence="10" type="ORF">SAMN00017477_0788</name>
</gene>
<evidence type="ECO:0000256" key="8">
    <source>
        <dbReference type="HAMAP-Rule" id="MF_00440"/>
    </source>
</evidence>